<gene>
    <name evidence="2" type="ORF">TELCIR_00242</name>
</gene>
<keyword evidence="1" id="KW-1133">Transmembrane helix</keyword>
<evidence type="ECO:0000313" key="3">
    <source>
        <dbReference type="Proteomes" id="UP000230423"/>
    </source>
</evidence>
<dbReference type="AlphaFoldDB" id="A0A2G9V6Q0"/>
<keyword evidence="1" id="KW-0472">Membrane</keyword>
<dbReference type="Proteomes" id="UP000230423">
    <property type="component" value="Unassembled WGS sequence"/>
</dbReference>
<keyword evidence="3" id="KW-1185">Reference proteome</keyword>
<name>A0A2G9V6Q0_TELCI</name>
<evidence type="ECO:0000313" key="2">
    <source>
        <dbReference type="EMBL" id="PIO77652.1"/>
    </source>
</evidence>
<protein>
    <recommendedName>
        <fullName evidence="4">G-protein coupled receptors family 1 profile domain-containing protein</fullName>
    </recommendedName>
</protein>
<evidence type="ECO:0008006" key="4">
    <source>
        <dbReference type="Google" id="ProtNLM"/>
    </source>
</evidence>
<dbReference type="Pfam" id="PF10317">
    <property type="entry name" value="7TM_GPCR_Srd"/>
    <property type="match status" value="1"/>
</dbReference>
<reference evidence="2 3" key="1">
    <citation type="submission" date="2015-09" db="EMBL/GenBank/DDBJ databases">
        <title>Draft genome of the parasitic nematode Teladorsagia circumcincta isolate WARC Sus (inbred).</title>
        <authorList>
            <person name="Mitreva M."/>
        </authorList>
    </citation>
    <scope>NUCLEOTIDE SEQUENCE [LARGE SCALE GENOMIC DNA]</scope>
    <source>
        <strain evidence="2 3">S</strain>
    </source>
</reference>
<feature type="transmembrane region" description="Helical" evidence="1">
    <location>
        <begin position="30"/>
        <end position="50"/>
    </location>
</feature>
<dbReference type="InterPro" id="IPR019421">
    <property type="entry name" value="7TM_GPCR_serpentine_rcpt_Srd"/>
</dbReference>
<keyword evidence="1" id="KW-0812">Transmembrane</keyword>
<sequence length="106" mass="11982">MLATTSGTALLPVGPCHLFGPMTCFVTSNVIMALTMHAELLIVYTMFCRYRMLQCTEMRTQNVVLGYVMMAILPTILLILPHTGSLRFDLVMEQAIREHPEHNLEK</sequence>
<dbReference type="OrthoDB" id="5785156at2759"/>
<proteinExistence type="predicted"/>
<accession>A0A2G9V6Q0</accession>
<organism evidence="2 3">
    <name type="scientific">Teladorsagia circumcincta</name>
    <name type="common">Brown stomach worm</name>
    <name type="synonym">Ostertagia circumcincta</name>
    <dbReference type="NCBI Taxonomy" id="45464"/>
    <lineage>
        <taxon>Eukaryota</taxon>
        <taxon>Metazoa</taxon>
        <taxon>Ecdysozoa</taxon>
        <taxon>Nematoda</taxon>
        <taxon>Chromadorea</taxon>
        <taxon>Rhabditida</taxon>
        <taxon>Rhabditina</taxon>
        <taxon>Rhabditomorpha</taxon>
        <taxon>Strongyloidea</taxon>
        <taxon>Trichostrongylidae</taxon>
        <taxon>Teladorsagia</taxon>
    </lineage>
</organism>
<feature type="transmembrane region" description="Helical" evidence="1">
    <location>
        <begin position="62"/>
        <end position="80"/>
    </location>
</feature>
<evidence type="ECO:0000256" key="1">
    <source>
        <dbReference type="SAM" id="Phobius"/>
    </source>
</evidence>
<dbReference type="EMBL" id="KZ344990">
    <property type="protein sequence ID" value="PIO77652.1"/>
    <property type="molecule type" value="Genomic_DNA"/>
</dbReference>